<feature type="compositionally biased region" description="Basic residues" evidence="3">
    <location>
        <begin position="16"/>
        <end position="35"/>
    </location>
</feature>
<dbReference type="Pfam" id="PF00076">
    <property type="entry name" value="RRM_1"/>
    <property type="match status" value="1"/>
</dbReference>
<dbReference type="OrthoDB" id="346839at2759"/>
<feature type="compositionally biased region" description="Basic and acidic residues" evidence="3">
    <location>
        <begin position="186"/>
        <end position="197"/>
    </location>
</feature>
<reference evidence="5 6" key="1">
    <citation type="journal article" date="2012" name="Fungal Genet. Biol.">
        <title>The genome of the xerotolerant mold Wallemia sebi reveals adaptations to osmotic stress and suggests cryptic sexual reproduction.</title>
        <authorList>
            <person name="Padamsee M."/>
            <person name="Kumar T.K.A."/>
            <person name="Riley R."/>
            <person name="Binder M."/>
            <person name="Boyd A."/>
            <person name="Calvo A.M."/>
            <person name="Furukawa K."/>
            <person name="Hesse C."/>
            <person name="Hohmann S."/>
            <person name="James T.Y."/>
            <person name="LaButti K."/>
            <person name="Lapidus A."/>
            <person name="Lindquist E."/>
            <person name="Lucas S."/>
            <person name="Miller K."/>
            <person name="Shantappa S."/>
            <person name="Grigoriev I.V."/>
            <person name="Hibbett D.S."/>
            <person name="McLaughlin D.J."/>
            <person name="Spatafora J.W."/>
            <person name="Aime M.C."/>
        </authorList>
    </citation>
    <scope>NUCLEOTIDE SEQUENCE [LARGE SCALE GENOMIC DNA]</scope>
    <source>
        <strain evidence="6">ATCC MYA-4683 / CBS 633.66</strain>
    </source>
</reference>
<keyword evidence="1 2" id="KW-0694">RNA-binding</keyword>
<evidence type="ECO:0000256" key="1">
    <source>
        <dbReference type="ARBA" id="ARBA00022884"/>
    </source>
</evidence>
<dbReference type="PANTHER" id="PTHR19965:SF35">
    <property type="entry name" value="RNA ANNEALING PROTEIN YRA1"/>
    <property type="match status" value="1"/>
</dbReference>
<dbReference type="eggNOG" id="KOG0533">
    <property type="taxonomic scope" value="Eukaryota"/>
</dbReference>
<evidence type="ECO:0000259" key="4">
    <source>
        <dbReference type="PROSITE" id="PS50102"/>
    </source>
</evidence>
<dbReference type="KEGG" id="wse:WALSEDRAFT_31877"/>
<feature type="domain" description="RRM" evidence="4">
    <location>
        <begin position="72"/>
        <end position="151"/>
    </location>
</feature>
<feature type="region of interest" description="Disordered" evidence="3">
    <location>
        <begin position="1"/>
        <end position="65"/>
    </location>
</feature>
<dbReference type="GO" id="GO:0003729">
    <property type="term" value="F:mRNA binding"/>
    <property type="evidence" value="ECO:0007669"/>
    <property type="project" value="TreeGrafter"/>
</dbReference>
<feature type="compositionally biased region" description="Basic residues" evidence="3">
    <location>
        <begin position="172"/>
        <end position="185"/>
    </location>
</feature>
<dbReference type="AlphaFoldDB" id="I4YFE7"/>
<gene>
    <name evidence="5" type="ORF">WALSEDRAFT_31877</name>
</gene>
<dbReference type="EMBL" id="JH668227">
    <property type="protein sequence ID" value="EIM22689.1"/>
    <property type="molecule type" value="Genomic_DNA"/>
</dbReference>
<name>I4YFE7_WALMC</name>
<dbReference type="PROSITE" id="PS50102">
    <property type="entry name" value="RRM"/>
    <property type="match status" value="1"/>
</dbReference>
<dbReference type="STRING" id="671144.I4YFE7"/>
<organism evidence="5 6">
    <name type="scientific">Wallemia mellicola (strain ATCC MYA-4683 / CBS 633.66)</name>
    <name type="common">Wallemia sebi (CBS 633.66)</name>
    <dbReference type="NCBI Taxonomy" id="671144"/>
    <lineage>
        <taxon>Eukaryota</taxon>
        <taxon>Fungi</taxon>
        <taxon>Dikarya</taxon>
        <taxon>Basidiomycota</taxon>
        <taxon>Wallemiomycotina</taxon>
        <taxon>Wallemiomycetes</taxon>
        <taxon>Wallemiales</taxon>
        <taxon>Wallemiaceae</taxon>
        <taxon>Wallemia</taxon>
    </lineage>
</organism>
<dbReference type="InParanoid" id="I4YFE7"/>
<sequence length="212" mass="23558">MSSMNIDQPLEDVIKAKRQQQRSNRKQTQQRKRTAGPKQGGSKRLAQGAKPVAGRVVPKTKQGAPINEQTAKKIIVSNLPLDVNDQSLRELMTTTIGPVSECSISYDQKGNSKGFAQVRFKRPGDGNKAYNDFNGRLIDNNRPIKIEIVVETADKSSLVNRLAPKVNEKPAPKKKALKKPAKKRGPKPEKRTPKTAEDLDAEMEDYTQSKTE</sequence>
<dbReference type="FunCoup" id="I4YFE7">
    <property type="interactions" value="566"/>
</dbReference>
<protein>
    <recommendedName>
        <fullName evidence="4">RRM domain-containing protein</fullName>
    </recommendedName>
</protein>
<dbReference type="PANTHER" id="PTHR19965">
    <property type="entry name" value="RNA AND EXPORT FACTOR BINDING PROTEIN"/>
    <property type="match status" value="1"/>
</dbReference>
<feature type="region of interest" description="Disordered" evidence="3">
    <location>
        <begin position="161"/>
        <end position="212"/>
    </location>
</feature>
<dbReference type="InterPro" id="IPR000504">
    <property type="entry name" value="RRM_dom"/>
</dbReference>
<evidence type="ECO:0000256" key="3">
    <source>
        <dbReference type="SAM" id="MobiDB-lite"/>
    </source>
</evidence>
<dbReference type="SUPFAM" id="SSF54928">
    <property type="entry name" value="RNA-binding domain, RBD"/>
    <property type="match status" value="1"/>
</dbReference>
<proteinExistence type="predicted"/>
<dbReference type="GO" id="GO:0005634">
    <property type="term" value="C:nucleus"/>
    <property type="evidence" value="ECO:0007669"/>
    <property type="project" value="TreeGrafter"/>
</dbReference>
<dbReference type="Gene3D" id="3.30.70.330">
    <property type="match status" value="1"/>
</dbReference>
<dbReference type="Proteomes" id="UP000005242">
    <property type="component" value="Unassembled WGS sequence"/>
</dbReference>
<evidence type="ECO:0000313" key="6">
    <source>
        <dbReference type="Proteomes" id="UP000005242"/>
    </source>
</evidence>
<dbReference type="RefSeq" id="XP_006957353.1">
    <property type="nucleotide sequence ID" value="XM_006957291.1"/>
</dbReference>
<accession>I4YFE7</accession>
<evidence type="ECO:0000313" key="5">
    <source>
        <dbReference type="EMBL" id="EIM22689.1"/>
    </source>
</evidence>
<dbReference type="InterPro" id="IPR012677">
    <property type="entry name" value="Nucleotide-bd_a/b_plait_sf"/>
</dbReference>
<keyword evidence="6" id="KW-1185">Reference proteome</keyword>
<dbReference type="SMART" id="SM00360">
    <property type="entry name" value="RRM"/>
    <property type="match status" value="1"/>
</dbReference>
<evidence type="ECO:0000256" key="2">
    <source>
        <dbReference type="PROSITE-ProRule" id="PRU00176"/>
    </source>
</evidence>
<dbReference type="InterPro" id="IPR035979">
    <property type="entry name" value="RBD_domain_sf"/>
</dbReference>
<dbReference type="HOGENOM" id="CLU_052367_2_2_1"/>
<dbReference type="OMA" id="NEFGPIK"/>
<dbReference type="InterPro" id="IPR051229">
    <property type="entry name" value="ALYREF_mRNA_export"/>
</dbReference>
<dbReference type="GeneID" id="18471381"/>